<dbReference type="Proteomes" id="UP000194218">
    <property type="component" value="Chromosome"/>
</dbReference>
<dbReference type="InterPro" id="IPR031165">
    <property type="entry name" value="GNAT_YJDJ"/>
</dbReference>
<dbReference type="EMBL" id="CP021121">
    <property type="protein sequence ID" value="ARQ71573.1"/>
    <property type="molecule type" value="Genomic_DNA"/>
</dbReference>
<dbReference type="SUPFAM" id="SSF55729">
    <property type="entry name" value="Acyl-CoA N-acyltransferases (Nat)"/>
    <property type="match status" value="1"/>
</dbReference>
<dbReference type="PROSITE" id="PS51186">
    <property type="entry name" value="GNAT"/>
    <property type="match status" value="1"/>
</dbReference>
<dbReference type="AlphaFoldDB" id="A0A1W7D3A5"/>
<dbReference type="PANTHER" id="PTHR31435">
    <property type="entry name" value="PROTEIN NATD1"/>
    <property type="match status" value="1"/>
</dbReference>
<dbReference type="InterPro" id="IPR045057">
    <property type="entry name" value="Gcn5-rel_NAT"/>
</dbReference>
<evidence type="ECO:0000313" key="3">
    <source>
        <dbReference type="EMBL" id="ARQ71573.1"/>
    </source>
</evidence>
<dbReference type="InterPro" id="IPR016181">
    <property type="entry name" value="Acyl_CoA_acyltransferase"/>
</dbReference>
<evidence type="ECO:0000313" key="4">
    <source>
        <dbReference type="Proteomes" id="UP000194218"/>
    </source>
</evidence>
<evidence type="ECO:0000259" key="2">
    <source>
        <dbReference type="PROSITE" id="PS51729"/>
    </source>
</evidence>
<dbReference type="RefSeq" id="WP_086161414.1">
    <property type="nucleotide sequence ID" value="NZ_CP021121.1"/>
</dbReference>
<organism evidence="3 4">
    <name type="scientific">Streptomyces marincola</name>
    <dbReference type="NCBI Taxonomy" id="2878388"/>
    <lineage>
        <taxon>Bacteria</taxon>
        <taxon>Bacillati</taxon>
        <taxon>Actinomycetota</taxon>
        <taxon>Actinomycetes</taxon>
        <taxon>Kitasatosporales</taxon>
        <taxon>Streptomycetaceae</taxon>
        <taxon>Streptomyces</taxon>
    </lineage>
</organism>
<keyword evidence="3" id="KW-0808">Transferase</keyword>
<dbReference type="PANTHER" id="PTHR31435:SF10">
    <property type="entry name" value="BSR4717 PROTEIN"/>
    <property type="match status" value="1"/>
</dbReference>
<dbReference type="InterPro" id="IPR000182">
    <property type="entry name" value="GNAT_dom"/>
</dbReference>
<dbReference type="OrthoDB" id="5405911at2"/>
<dbReference type="Pfam" id="PF14542">
    <property type="entry name" value="Acetyltransf_CG"/>
    <property type="match status" value="1"/>
</dbReference>
<name>A0A1W7D3A5_9ACTN</name>
<protein>
    <submittedName>
        <fullName evidence="3">GNAT family N-acetyltransferase</fullName>
    </submittedName>
</protein>
<gene>
    <name evidence="3" type="ORF">CAG99_24540</name>
</gene>
<reference evidence="3 4" key="1">
    <citation type="submission" date="2017-05" db="EMBL/GenBank/DDBJ databases">
        <title>Complete genome sequence of Streptomyces sp. SCSIO 03032 revealed the diverse biosynthetic pathways for its bioactive secondary metabolites.</title>
        <authorList>
            <person name="Ma L."/>
            <person name="Zhu Y."/>
            <person name="Zhang W."/>
            <person name="Zhang G."/>
            <person name="Tian X."/>
            <person name="Zhang S."/>
            <person name="Zhang C."/>
        </authorList>
    </citation>
    <scope>NUCLEOTIDE SEQUENCE [LARGE SCALE GENOMIC DNA]</scope>
    <source>
        <strain evidence="3 4">SCSIO 03032</strain>
    </source>
</reference>
<feature type="domain" description="N-acetyltransferase" evidence="1">
    <location>
        <begin position="1"/>
        <end position="103"/>
    </location>
</feature>
<dbReference type="PROSITE" id="PS51729">
    <property type="entry name" value="GNAT_YJDJ"/>
    <property type="match status" value="1"/>
</dbReference>
<dbReference type="KEGG" id="smao:CAG99_24540"/>
<dbReference type="Gene3D" id="3.40.630.30">
    <property type="match status" value="1"/>
</dbReference>
<keyword evidence="4" id="KW-1185">Reference proteome</keyword>
<feature type="domain" description="N-acetyltransferase" evidence="2">
    <location>
        <begin position="9"/>
        <end position="95"/>
    </location>
</feature>
<dbReference type="GO" id="GO:0016747">
    <property type="term" value="F:acyltransferase activity, transferring groups other than amino-acyl groups"/>
    <property type="evidence" value="ECO:0007669"/>
    <property type="project" value="InterPro"/>
</dbReference>
<proteinExistence type="predicted"/>
<accession>A0A1W7D3A5</accession>
<sequence>MSSATPTVRDNRDASRFEAWADGERAGFADYTRTADLAVYPHTEVSEDYEGRGIGSALARAALDDARERGLRVLAPCPFISGWLARHPEYHDLAYRADSRVTD</sequence>
<evidence type="ECO:0000259" key="1">
    <source>
        <dbReference type="PROSITE" id="PS51186"/>
    </source>
</evidence>